<dbReference type="EMBL" id="CP090145">
    <property type="protein sequence ID" value="UOX33846.1"/>
    <property type="molecule type" value="Genomic_DNA"/>
</dbReference>
<proteinExistence type="predicted"/>
<protein>
    <submittedName>
        <fullName evidence="1">Uncharacterized protein</fullName>
    </submittedName>
</protein>
<keyword evidence="2" id="KW-1185">Reference proteome</keyword>
<evidence type="ECO:0000313" key="1">
    <source>
        <dbReference type="EMBL" id="UOX33846.1"/>
    </source>
</evidence>
<name>A0ABY4HME9_9FLAO</name>
<dbReference type="RefSeq" id="WP_246916397.1">
    <property type="nucleotide sequence ID" value="NZ_CP090145.1"/>
</dbReference>
<evidence type="ECO:0000313" key="2">
    <source>
        <dbReference type="Proteomes" id="UP000830454"/>
    </source>
</evidence>
<accession>A0ABY4HME9</accession>
<reference evidence="1" key="2">
    <citation type="submission" date="2022-04" db="EMBL/GenBank/DDBJ databases">
        <title>Complete Genome Sequence of Flavobacterium sediminilitoris YSM-43, Isolated from a Tidal Sediment.</title>
        <authorList>
            <person name="Lee P.A."/>
        </authorList>
    </citation>
    <scope>NUCLEOTIDE SEQUENCE</scope>
    <source>
        <strain evidence="1">YSM-43</strain>
    </source>
</reference>
<gene>
    <name evidence="1" type="ORF">LXD69_17655</name>
</gene>
<sequence>MTYKAVLNNPSQLNEIIHSDYLNFIKDKVQIIRIDEGVFKLYTIDELCQLVTIDNKKMSTIYSLKAYVETLREFLGNFTYDQNGNPFTLLRLALSPVIGSENGNPIFVDYKDKNTIYIFHPDGGDITKTTLTLNKIIKNEY</sequence>
<organism evidence="1 2">
    <name type="scientific">Flavobacterium sediminilitoris</name>
    <dbReference type="NCBI Taxonomy" id="2024526"/>
    <lineage>
        <taxon>Bacteria</taxon>
        <taxon>Pseudomonadati</taxon>
        <taxon>Bacteroidota</taxon>
        <taxon>Flavobacteriia</taxon>
        <taxon>Flavobacteriales</taxon>
        <taxon>Flavobacteriaceae</taxon>
        <taxon>Flavobacterium</taxon>
    </lineage>
</organism>
<dbReference type="Proteomes" id="UP000830454">
    <property type="component" value="Chromosome"/>
</dbReference>
<reference evidence="1" key="1">
    <citation type="submission" date="2021-12" db="EMBL/GenBank/DDBJ databases">
        <authorList>
            <person name="Cha I.-T."/>
            <person name="Lee K.-E."/>
            <person name="Park S.-J."/>
        </authorList>
    </citation>
    <scope>NUCLEOTIDE SEQUENCE</scope>
    <source>
        <strain evidence="1">YSM-43</strain>
    </source>
</reference>